<evidence type="ECO:0000256" key="9">
    <source>
        <dbReference type="PROSITE-ProRule" id="PRU00703"/>
    </source>
</evidence>
<dbReference type="SUPFAM" id="SSF54631">
    <property type="entry name" value="CBS-domain pair"/>
    <property type="match status" value="1"/>
</dbReference>
<feature type="domain" description="CBS" evidence="12">
    <location>
        <begin position="276"/>
        <end position="333"/>
    </location>
</feature>
<protein>
    <submittedName>
        <fullName evidence="14">HlyC/CorC family transporter</fullName>
    </submittedName>
</protein>
<dbReference type="InterPro" id="IPR000644">
    <property type="entry name" value="CBS_dom"/>
</dbReference>
<dbReference type="InterPro" id="IPR005170">
    <property type="entry name" value="Transptr-assoc_dom"/>
</dbReference>
<dbReference type="PANTHER" id="PTHR22777">
    <property type="entry name" value="HEMOLYSIN-RELATED"/>
    <property type="match status" value="1"/>
</dbReference>
<dbReference type="InterPro" id="IPR016169">
    <property type="entry name" value="FAD-bd_PCMH_sub2"/>
</dbReference>
<evidence type="ECO:0000259" key="13">
    <source>
        <dbReference type="PROSITE" id="PS51846"/>
    </source>
</evidence>
<keyword evidence="8 10" id="KW-0472">Membrane</keyword>
<evidence type="ECO:0000256" key="11">
    <source>
        <dbReference type="SAM" id="Phobius"/>
    </source>
</evidence>
<evidence type="ECO:0000256" key="6">
    <source>
        <dbReference type="ARBA" id="ARBA00022989"/>
    </source>
</evidence>
<evidence type="ECO:0000256" key="7">
    <source>
        <dbReference type="ARBA" id="ARBA00023122"/>
    </source>
</evidence>
<dbReference type="InterPro" id="IPR044751">
    <property type="entry name" value="Ion_transp-like_CBS"/>
</dbReference>
<dbReference type="FunFam" id="3.10.580.10:FF:000002">
    <property type="entry name" value="Magnesium/cobalt efflux protein CorC"/>
    <property type="match status" value="1"/>
</dbReference>
<dbReference type="SMART" id="SM00116">
    <property type="entry name" value="CBS"/>
    <property type="match status" value="2"/>
</dbReference>
<feature type="transmembrane region" description="Helical" evidence="11">
    <location>
        <begin position="6"/>
        <end position="29"/>
    </location>
</feature>
<feature type="domain" description="CNNM transmembrane" evidence="13">
    <location>
        <begin position="1"/>
        <end position="188"/>
    </location>
</feature>
<dbReference type="Pfam" id="PF00571">
    <property type="entry name" value="CBS"/>
    <property type="match status" value="2"/>
</dbReference>
<dbReference type="PROSITE" id="PS51371">
    <property type="entry name" value="CBS"/>
    <property type="match status" value="2"/>
</dbReference>
<dbReference type="Gene3D" id="3.30.465.10">
    <property type="match status" value="1"/>
</dbReference>
<dbReference type="InterPro" id="IPR036318">
    <property type="entry name" value="FAD-bd_PCMH-like_sf"/>
</dbReference>
<proteinExistence type="inferred from homology"/>
<evidence type="ECO:0000256" key="8">
    <source>
        <dbReference type="ARBA" id="ARBA00023136"/>
    </source>
</evidence>
<keyword evidence="6 10" id="KW-1133">Transmembrane helix</keyword>
<name>A0A553K472_9ACTN</name>
<sequence length="438" mass="47684">MTQAEWTTLVVALVSAVFASGLAAVETALSTLSRGRADKMVEEAVPGAGRIQQIAQDPAPSINAVMFTRMLLETATVLLVALVVFDNVQGLWPRLGLTIGSMLLVSFIFWGVAPRTIGRQRPEGVMRAFALPVSVLTTLLGPVTAILVLIGNALTPGRGFADGPFASEAELREYVDLAEANDLIEAEESKMIHSVFELGDTLVKEVMVPRPDMVFVPLERTLRQLLSLSLRSGFSRIPVVGEGGIDDVQGIVYLKDVMRRIYDYPDAEKLETVGDHMRPASFVPDSKPAADLLREMQVTHSHLVVVIDEFGGTAGLVTMEDIVEEIVGEIVDEYDDEIEAVVPLDDGRYRVSSRLPLDECGDLFDRDWDDEDVETVGGLMAKLLNLVPIPGSMVVHDGIEMVADRAVGRRHQVGTVLVRRLTEEDLEPTPDEAGSDAD</sequence>
<comment type="subcellular location">
    <subcellularLocation>
        <location evidence="1">Cell membrane</location>
        <topology evidence="1">Multi-pass membrane protein</topology>
    </subcellularLocation>
</comment>
<evidence type="ECO:0000313" key="15">
    <source>
        <dbReference type="Proteomes" id="UP000317638"/>
    </source>
</evidence>
<dbReference type="Proteomes" id="UP000317638">
    <property type="component" value="Unassembled WGS sequence"/>
</dbReference>
<keyword evidence="5" id="KW-0677">Repeat</keyword>
<dbReference type="PROSITE" id="PS51846">
    <property type="entry name" value="CNNM"/>
    <property type="match status" value="1"/>
</dbReference>
<evidence type="ECO:0000313" key="14">
    <source>
        <dbReference type="EMBL" id="TRY19510.1"/>
    </source>
</evidence>
<dbReference type="PANTHER" id="PTHR22777:SF32">
    <property type="entry name" value="UPF0053 INNER MEMBRANE PROTEIN YFJD"/>
    <property type="match status" value="1"/>
</dbReference>
<evidence type="ECO:0000256" key="4">
    <source>
        <dbReference type="ARBA" id="ARBA00022692"/>
    </source>
</evidence>
<evidence type="ECO:0000256" key="10">
    <source>
        <dbReference type="PROSITE-ProRule" id="PRU01193"/>
    </source>
</evidence>
<feature type="transmembrane region" description="Helical" evidence="11">
    <location>
        <begin position="125"/>
        <end position="150"/>
    </location>
</feature>
<evidence type="ECO:0000256" key="1">
    <source>
        <dbReference type="ARBA" id="ARBA00004651"/>
    </source>
</evidence>
<dbReference type="Pfam" id="PF03471">
    <property type="entry name" value="CorC_HlyC"/>
    <property type="match status" value="1"/>
</dbReference>
<dbReference type="GO" id="GO:0050660">
    <property type="term" value="F:flavin adenine dinucleotide binding"/>
    <property type="evidence" value="ECO:0007669"/>
    <property type="project" value="InterPro"/>
</dbReference>
<dbReference type="EMBL" id="VKKG01000001">
    <property type="protein sequence ID" value="TRY19510.1"/>
    <property type="molecule type" value="Genomic_DNA"/>
</dbReference>
<organism evidence="14 15">
    <name type="scientific">Tessaracoccus rhinocerotis</name>
    <dbReference type="NCBI Taxonomy" id="1689449"/>
    <lineage>
        <taxon>Bacteria</taxon>
        <taxon>Bacillati</taxon>
        <taxon>Actinomycetota</taxon>
        <taxon>Actinomycetes</taxon>
        <taxon>Propionibacteriales</taxon>
        <taxon>Propionibacteriaceae</taxon>
        <taxon>Tessaracoccus</taxon>
    </lineage>
</organism>
<gene>
    <name evidence="14" type="ORF">FOJ82_00980</name>
</gene>
<keyword evidence="7 9" id="KW-0129">CBS domain</keyword>
<dbReference type="GO" id="GO:0005886">
    <property type="term" value="C:plasma membrane"/>
    <property type="evidence" value="ECO:0007669"/>
    <property type="project" value="UniProtKB-SubCell"/>
</dbReference>
<feature type="transmembrane region" description="Helical" evidence="11">
    <location>
        <begin position="91"/>
        <end position="113"/>
    </location>
</feature>
<accession>A0A553K472</accession>
<dbReference type="AlphaFoldDB" id="A0A553K472"/>
<dbReference type="RefSeq" id="WP_143936599.1">
    <property type="nucleotide sequence ID" value="NZ_VKKG01000001.1"/>
</dbReference>
<dbReference type="InterPro" id="IPR002550">
    <property type="entry name" value="CNNM"/>
</dbReference>
<evidence type="ECO:0000256" key="2">
    <source>
        <dbReference type="ARBA" id="ARBA00006337"/>
    </source>
</evidence>
<dbReference type="SMART" id="SM01091">
    <property type="entry name" value="CorC_HlyC"/>
    <property type="match status" value="1"/>
</dbReference>
<dbReference type="SUPFAM" id="SSF56176">
    <property type="entry name" value="FAD-binding/transporter-associated domain-like"/>
    <property type="match status" value="1"/>
</dbReference>
<dbReference type="InterPro" id="IPR046342">
    <property type="entry name" value="CBS_dom_sf"/>
</dbReference>
<dbReference type="CDD" id="cd04590">
    <property type="entry name" value="CBS_pair_CorC_HlyC_assoc"/>
    <property type="match status" value="1"/>
</dbReference>
<feature type="domain" description="CBS" evidence="12">
    <location>
        <begin position="207"/>
        <end position="268"/>
    </location>
</feature>
<reference evidence="14 15" key="1">
    <citation type="submission" date="2019-07" db="EMBL/GenBank/DDBJ databases">
        <authorList>
            <person name="Zhou L.-Y."/>
        </authorList>
    </citation>
    <scope>NUCLEOTIDE SEQUENCE [LARGE SCALE GENOMIC DNA]</scope>
    <source>
        <strain evidence="14 15">YIM 101269</strain>
    </source>
</reference>
<evidence type="ECO:0000256" key="5">
    <source>
        <dbReference type="ARBA" id="ARBA00022737"/>
    </source>
</evidence>
<dbReference type="OrthoDB" id="110231at2"/>
<feature type="transmembrane region" description="Helical" evidence="11">
    <location>
        <begin position="66"/>
        <end position="85"/>
    </location>
</feature>
<comment type="caution">
    <text evidence="14">The sequence shown here is derived from an EMBL/GenBank/DDBJ whole genome shotgun (WGS) entry which is preliminary data.</text>
</comment>
<keyword evidence="4 10" id="KW-0812">Transmembrane</keyword>
<evidence type="ECO:0000256" key="3">
    <source>
        <dbReference type="ARBA" id="ARBA00022475"/>
    </source>
</evidence>
<keyword evidence="15" id="KW-1185">Reference proteome</keyword>
<evidence type="ECO:0000259" key="12">
    <source>
        <dbReference type="PROSITE" id="PS51371"/>
    </source>
</evidence>
<comment type="similarity">
    <text evidence="2">Belongs to the UPF0053 family.</text>
</comment>
<dbReference type="Pfam" id="PF01595">
    <property type="entry name" value="CNNM"/>
    <property type="match status" value="1"/>
</dbReference>
<dbReference type="Gene3D" id="3.10.580.10">
    <property type="entry name" value="CBS-domain"/>
    <property type="match status" value="1"/>
</dbReference>
<keyword evidence="3" id="KW-1003">Cell membrane</keyword>